<name>A0A5C3Q2Z3_9AGAR</name>
<accession>A0A5C3Q2Z3</accession>
<dbReference type="Proteomes" id="UP000305067">
    <property type="component" value="Unassembled WGS sequence"/>
</dbReference>
<reference evidence="1 2" key="1">
    <citation type="journal article" date="2019" name="Nat. Ecol. Evol.">
        <title>Megaphylogeny resolves global patterns of mushroom evolution.</title>
        <authorList>
            <person name="Varga T."/>
            <person name="Krizsan K."/>
            <person name="Foldi C."/>
            <person name="Dima B."/>
            <person name="Sanchez-Garcia M."/>
            <person name="Sanchez-Ramirez S."/>
            <person name="Szollosi G.J."/>
            <person name="Szarkandi J.G."/>
            <person name="Papp V."/>
            <person name="Albert L."/>
            <person name="Andreopoulos W."/>
            <person name="Angelini C."/>
            <person name="Antonin V."/>
            <person name="Barry K.W."/>
            <person name="Bougher N.L."/>
            <person name="Buchanan P."/>
            <person name="Buyck B."/>
            <person name="Bense V."/>
            <person name="Catcheside P."/>
            <person name="Chovatia M."/>
            <person name="Cooper J."/>
            <person name="Damon W."/>
            <person name="Desjardin D."/>
            <person name="Finy P."/>
            <person name="Geml J."/>
            <person name="Haridas S."/>
            <person name="Hughes K."/>
            <person name="Justo A."/>
            <person name="Karasinski D."/>
            <person name="Kautmanova I."/>
            <person name="Kiss B."/>
            <person name="Kocsube S."/>
            <person name="Kotiranta H."/>
            <person name="LaButti K.M."/>
            <person name="Lechner B.E."/>
            <person name="Liimatainen K."/>
            <person name="Lipzen A."/>
            <person name="Lukacs Z."/>
            <person name="Mihaltcheva S."/>
            <person name="Morgado L.N."/>
            <person name="Niskanen T."/>
            <person name="Noordeloos M.E."/>
            <person name="Ohm R.A."/>
            <person name="Ortiz-Santana B."/>
            <person name="Ovrebo C."/>
            <person name="Racz N."/>
            <person name="Riley R."/>
            <person name="Savchenko A."/>
            <person name="Shiryaev A."/>
            <person name="Soop K."/>
            <person name="Spirin V."/>
            <person name="Szebenyi C."/>
            <person name="Tomsovsky M."/>
            <person name="Tulloss R.E."/>
            <person name="Uehling J."/>
            <person name="Grigoriev I.V."/>
            <person name="Vagvolgyi C."/>
            <person name="Papp T."/>
            <person name="Martin F.M."/>
            <person name="Miettinen O."/>
            <person name="Hibbett D.S."/>
            <person name="Nagy L.G."/>
        </authorList>
    </citation>
    <scope>NUCLEOTIDE SEQUENCE [LARGE SCALE GENOMIC DNA]</scope>
    <source>
        <strain evidence="1 2">CBS 309.79</strain>
    </source>
</reference>
<organism evidence="1 2">
    <name type="scientific">Pterulicium gracile</name>
    <dbReference type="NCBI Taxonomy" id="1884261"/>
    <lineage>
        <taxon>Eukaryota</taxon>
        <taxon>Fungi</taxon>
        <taxon>Dikarya</taxon>
        <taxon>Basidiomycota</taxon>
        <taxon>Agaricomycotina</taxon>
        <taxon>Agaricomycetes</taxon>
        <taxon>Agaricomycetidae</taxon>
        <taxon>Agaricales</taxon>
        <taxon>Pleurotineae</taxon>
        <taxon>Pterulaceae</taxon>
        <taxon>Pterulicium</taxon>
    </lineage>
</organism>
<sequence length="201" mass="22267">MQTPSGPPKATRRSELRVFRTVGALLPPRQSEANSTNVVIFVEASASWKVRRSERGEVQLKVLKSTDHKGSARYVSSQGCGDTKTLADPRPGRWRVSVEAHRETPANLYQKRALELDKVNEGISVRIVPSTTNSSRGLWRPAGADCICGSGVWPSLRPSGRMPRGVECRRMYPSNHQLRLEVRKGSAGTIVLRKNELRPGE</sequence>
<keyword evidence="2" id="KW-1185">Reference proteome</keyword>
<evidence type="ECO:0000313" key="2">
    <source>
        <dbReference type="Proteomes" id="UP000305067"/>
    </source>
</evidence>
<proteinExistence type="predicted"/>
<evidence type="ECO:0000313" key="1">
    <source>
        <dbReference type="EMBL" id="TFK96454.1"/>
    </source>
</evidence>
<dbReference type="EMBL" id="ML178860">
    <property type="protein sequence ID" value="TFK96454.1"/>
    <property type="molecule type" value="Genomic_DNA"/>
</dbReference>
<dbReference type="AlphaFoldDB" id="A0A5C3Q2Z3"/>
<gene>
    <name evidence="1" type="ORF">BDV98DRAFT_586355</name>
</gene>
<protein>
    <submittedName>
        <fullName evidence="1">Uncharacterized protein</fullName>
    </submittedName>
</protein>